<dbReference type="OrthoDB" id="860at2759"/>
<dbReference type="InterPro" id="IPR007248">
    <property type="entry name" value="Mpv17_PMP22"/>
</dbReference>
<organism evidence="7 8">
    <name type="scientific">Mixia osmundae (strain CBS 9802 / IAM 14324 / JCM 22182 / KY 12970)</name>
    <dbReference type="NCBI Taxonomy" id="764103"/>
    <lineage>
        <taxon>Eukaryota</taxon>
        <taxon>Fungi</taxon>
        <taxon>Dikarya</taxon>
        <taxon>Basidiomycota</taxon>
        <taxon>Pucciniomycotina</taxon>
        <taxon>Mixiomycetes</taxon>
        <taxon>Mixiales</taxon>
        <taxon>Mixiaceae</taxon>
        <taxon>Mixia</taxon>
    </lineage>
</organism>
<comment type="caution">
    <text evidence="7">The sequence shown here is derived from an EMBL/GenBank/DDBJ whole genome shotgun (WGS) entry which is preliminary data.</text>
</comment>
<feature type="transmembrane region" description="Helical" evidence="6">
    <location>
        <begin position="74"/>
        <end position="90"/>
    </location>
</feature>
<evidence type="ECO:0000256" key="4">
    <source>
        <dbReference type="ARBA" id="ARBA00022989"/>
    </source>
</evidence>
<name>G7E528_MIXOS</name>
<keyword evidence="5 6" id="KW-0472">Membrane</keyword>
<evidence type="ECO:0000256" key="5">
    <source>
        <dbReference type="ARBA" id="ARBA00023136"/>
    </source>
</evidence>
<keyword evidence="4 6" id="KW-1133">Transmembrane helix</keyword>
<feature type="transmembrane region" description="Helical" evidence="6">
    <location>
        <begin position="176"/>
        <end position="195"/>
    </location>
</feature>
<proteinExistence type="inferred from homology"/>
<sequence length="218" mass="23555">MATQTPAKLNPALAWYLGHLAARPLFTKACTAGTLSFFQEIIAGRLAGVPPVKVKRTGLPPLDILRANERAVKLAIYGFLISAPLGHALLNALQKAFAGVEGAKGKIGMILASNIVVSPIQNSVYLAAMAVINGASSPDAVLRFVKVAFLPLMRISWVVSPLCLVIAQRFLPPETWVPFFNAVSFVLGCFFNAQAKKKQMAMLRREQAKKNVTDRKGQ</sequence>
<dbReference type="RefSeq" id="XP_014566356.1">
    <property type="nucleotide sequence ID" value="XM_014710870.1"/>
</dbReference>
<dbReference type="GO" id="GO:0005778">
    <property type="term" value="C:peroxisomal membrane"/>
    <property type="evidence" value="ECO:0007669"/>
    <property type="project" value="TreeGrafter"/>
</dbReference>
<gene>
    <name evidence="7" type="primary">Mo04618</name>
    <name evidence="7" type="ORF">E5Q_04618</name>
</gene>
<evidence type="ECO:0008006" key="9">
    <source>
        <dbReference type="Google" id="ProtNLM"/>
    </source>
</evidence>
<comment type="subcellular location">
    <subcellularLocation>
        <location evidence="1">Membrane</location>
        <topology evidence="1">Multi-pass membrane protein</topology>
    </subcellularLocation>
</comment>
<comment type="similarity">
    <text evidence="2 6">Belongs to the peroxisomal membrane protein PXMP2/4 family.</text>
</comment>
<keyword evidence="8" id="KW-1185">Reference proteome</keyword>
<evidence type="ECO:0000256" key="6">
    <source>
        <dbReference type="RuleBase" id="RU363053"/>
    </source>
</evidence>
<feature type="transmembrane region" description="Helical" evidence="6">
    <location>
        <begin position="144"/>
        <end position="170"/>
    </location>
</feature>
<keyword evidence="3 6" id="KW-0812">Transmembrane</keyword>
<dbReference type="Pfam" id="PF04117">
    <property type="entry name" value="Mpv17_PMP22"/>
    <property type="match status" value="1"/>
</dbReference>
<dbReference type="Proteomes" id="UP000009131">
    <property type="component" value="Unassembled WGS sequence"/>
</dbReference>
<dbReference type="EMBL" id="BABT02000146">
    <property type="protein sequence ID" value="GAA97938.1"/>
    <property type="molecule type" value="Genomic_DNA"/>
</dbReference>
<dbReference type="AlphaFoldDB" id="G7E528"/>
<accession>G7E528</accession>
<dbReference type="InParanoid" id="G7E528"/>
<dbReference type="STRING" id="764103.G7E528"/>
<evidence type="ECO:0000313" key="7">
    <source>
        <dbReference type="EMBL" id="GAA97938.1"/>
    </source>
</evidence>
<evidence type="ECO:0000313" key="8">
    <source>
        <dbReference type="Proteomes" id="UP000009131"/>
    </source>
</evidence>
<evidence type="ECO:0000256" key="1">
    <source>
        <dbReference type="ARBA" id="ARBA00004141"/>
    </source>
</evidence>
<reference evidence="7 8" key="1">
    <citation type="journal article" date="2011" name="J. Gen. Appl. Microbiol.">
        <title>Draft genome sequencing of the enigmatic basidiomycete Mixia osmundae.</title>
        <authorList>
            <person name="Nishida H."/>
            <person name="Nagatsuka Y."/>
            <person name="Sugiyama J."/>
        </authorList>
    </citation>
    <scope>NUCLEOTIDE SEQUENCE [LARGE SCALE GENOMIC DNA]</scope>
    <source>
        <strain evidence="8">CBS 9802 / IAM 14324 / JCM 22182 / KY 12970</strain>
    </source>
</reference>
<feature type="transmembrane region" description="Helical" evidence="6">
    <location>
        <begin position="110"/>
        <end position="132"/>
    </location>
</feature>
<evidence type="ECO:0000256" key="3">
    <source>
        <dbReference type="ARBA" id="ARBA00022692"/>
    </source>
</evidence>
<reference evidence="7 8" key="2">
    <citation type="journal article" date="2012" name="Open Biol.">
        <title>Characteristics of nucleosomes and linker DNA regions on the genome of the basidiomycete Mixia osmundae revealed by mono- and dinucleosome mapping.</title>
        <authorList>
            <person name="Nishida H."/>
            <person name="Kondo S."/>
            <person name="Matsumoto T."/>
            <person name="Suzuki Y."/>
            <person name="Yoshikawa H."/>
            <person name="Taylor T.D."/>
            <person name="Sugiyama J."/>
        </authorList>
    </citation>
    <scope>NUCLEOTIDE SEQUENCE [LARGE SCALE GENOMIC DNA]</scope>
    <source>
        <strain evidence="8">CBS 9802 / IAM 14324 / JCM 22182 / KY 12970</strain>
    </source>
</reference>
<dbReference type="PANTHER" id="PTHR11266:SF93">
    <property type="entry name" value="INTEGRAL MEMBRANE PROTEIN 25D9-6"/>
    <property type="match status" value="1"/>
</dbReference>
<dbReference type="HOGENOM" id="CLU_066033_1_0_1"/>
<protein>
    <recommendedName>
        <fullName evidence="9">Integral membrane protein</fullName>
    </recommendedName>
</protein>
<evidence type="ECO:0000256" key="2">
    <source>
        <dbReference type="ARBA" id="ARBA00006824"/>
    </source>
</evidence>
<dbReference type="PANTHER" id="PTHR11266">
    <property type="entry name" value="PEROXISOMAL MEMBRANE PROTEIN 2, PXMP2 MPV17"/>
    <property type="match status" value="1"/>
</dbReference>
<dbReference type="eggNOG" id="KOG1944">
    <property type="taxonomic scope" value="Eukaryota"/>
</dbReference>
<dbReference type="OMA" id="KMAIYGA"/>